<gene>
    <name evidence="1" type="ORF">S12H4_29400</name>
</gene>
<dbReference type="AlphaFoldDB" id="X1U0K0"/>
<evidence type="ECO:0000313" key="1">
    <source>
        <dbReference type="EMBL" id="GAI97126.1"/>
    </source>
</evidence>
<feature type="non-terminal residue" evidence="1">
    <location>
        <position position="41"/>
    </location>
</feature>
<proteinExistence type="predicted"/>
<comment type="caution">
    <text evidence="1">The sequence shown here is derived from an EMBL/GenBank/DDBJ whole genome shotgun (WGS) entry which is preliminary data.</text>
</comment>
<name>X1U0K0_9ZZZZ</name>
<dbReference type="EMBL" id="BARW01016955">
    <property type="protein sequence ID" value="GAI97126.1"/>
    <property type="molecule type" value="Genomic_DNA"/>
</dbReference>
<accession>X1U0K0</accession>
<reference evidence="1" key="1">
    <citation type="journal article" date="2014" name="Front. Microbiol.">
        <title>High frequency of phylogenetically diverse reductive dehalogenase-homologous genes in deep subseafloor sedimentary metagenomes.</title>
        <authorList>
            <person name="Kawai M."/>
            <person name="Futagami T."/>
            <person name="Toyoda A."/>
            <person name="Takaki Y."/>
            <person name="Nishi S."/>
            <person name="Hori S."/>
            <person name="Arai W."/>
            <person name="Tsubouchi T."/>
            <person name="Morono Y."/>
            <person name="Uchiyama I."/>
            <person name="Ito T."/>
            <person name="Fujiyama A."/>
            <person name="Inagaki F."/>
            <person name="Takami H."/>
        </authorList>
    </citation>
    <scope>NUCLEOTIDE SEQUENCE</scope>
    <source>
        <strain evidence="1">Expedition CK06-06</strain>
    </source>
</reference>
<sequence length="41" mass="4663">MLTYLSSSIWASPAQTLVNTVNVVGWWHPSKLEYIEADLNK</sequence>
<protein>
    <submittedName>
        <fullName evidence="1">Uncharacterized protein</fullName>
    </submittedName>
</protein>
<organism evidence="1">
    <name type="scientific">marine sediment metagenome</name>
    <dbReference type="NCBI Taxonomy" id="412755"/>
    <lineage>
        <taxon>unclassified sequences</taxon>
        <taxon>metagenomes</taxon>
        <taxon>ecological metagenomes</taxon>
    </lineage>
</organism>